<organism evidence="2 3">
    <name type="scientific">Flavobacterium silvaticum</name>
    <dbReference type="NCBI Taxonomy" id="1852020"/>
    <lineage>
        <taxon>Bacteria</taxon>
        <taxon>Pseudomonadati</taxon>
        <taxon>Bacteroidota</taxon>
        <taxon>Flavobacteriia</taxon>
        <taxon>Flavobacteriales</taxon>
        <taxon>Flavobacteriaceae</taxon>
        <taxon>Flavobacterium</taxon>
    </lineage>
</organism>
<feature type="domain" description="Glycosyl transferase family 1" evidence="1">
    <location>
        <begin position="188"/>
        <end position="351"/>
    </location>
</feature>
<gene>
    <name evidence="2" type="ORF">G6047_15655</name>
</gene>
<proteinExistence type="predicted"/>
<dbReference type="Gene3D" id="3.40.50.2000">
    <property type="entry name" value="Glycogen Phosphorylase B"/>
    <property type="match status" value="1"/>
</dbReference>
<dbReference type="RefSeq" id="WP_169528562.1">
    <property type="nucleotide sequence ID" value="NZ_JAAMPU010000108.1"/>
</dbReference>
<sequence>MTFAIITHVVHTEYGSQIFGYGPYVREMNLWNAKADKILIVAPISKKTPDQIDLPYDKPVTFISVPAFNVTSVKDFFLTLVNIPVILFRIFSVMRKADHIHLRCPGNMGLLGCFVQILFPQKKKTAKYAGNWDPESKQPFSYRLQRYLLSNNFLTRNMTVLVYGDFNDKSANIKPFFTATYKESDKEPVAIREFNQPIRFLFVGSLSKGKRPEYAIDIVRNLYRKGKNVKLDIYGDGLLRDDLKAYIQQNNASDYIELHGNQQEQVVRKAYQSHHFLVLPSKSEGWPKVVAEAMFWGCVPISTKVSCVPYMIGNGARGNLLEMNLLADVTQIENLLGDETKYSNMAKQGISWSRQFTLDLFDSQIAQLMQE</sequence>
<protein>
    <submittedName>
        <fullName evidence="2">Glycosyltransferase</fullName>
    </submittedName>
</protein>
<dbReference type="InterPro" id="IPR001296">
    <property type="entry name" value="Glyco_trans_1"/>
</dbReference>
<name>A0A972JGW5_9FLAO</name>
<comment type="caution">
    <text evidence="2">The sequence shown here is derived from an EMBL/GenBank/DDBJ whole genome shotgun (WGS) entry which is preliminary data.</text>
</comment>
<accession>A0A972JGW5</accession>
<evidence type="ECO:0000259" key="1">
    <source>
        <dbReference type="Pfam" id="PF00534"/>
    </source>
</evidence>
<dbReference type="PANTHER" id="PTHR12526">
    <property type="entry name" value="GLYCOSYLTRANSFERASE"/>
    <property type="match status" value="1"/>
</dbReference>
<evidence type="ECO:0000313" key="3">
    <source>
        <dbReference type="Proteomes" id="UP000712080"/>
    </source>
</evidence>
<dbReference type="SUPFAM" id="SSF53756">
    <property type="entry name" value="UDP-Glycosyltransferase/glycogen phosphorylase"/>
    <property type="match status" value="1"/>
</dbReference>
<dbReference type="GO" id="GO:0016757">
    <property type="term" value="F:glycosyltransferase activity"/>
    <property type="evidence" value="ECO:0007669"/>
    <property type="project" value="InterPro"/>
</dbReference>
<reference evidence="2" key="1">
    <citation type="submission" date="2020-02" db="EMBL/GenBank/DDBJ databases">
        <title>Flavobacterium sp. genome.</title>
        <authorList>
            <person name="Jung H.S."/>
            <person name="Baek J.H."/>
            <person name="Jeon C.O."/>
        </authorList>
    </citation>
    <scope>NUCLEOTIDE SEQUENCE</scope>
    <source>
        <strain evidence="2">SE-s28</strain>
    </source>
</reference>
<evidence type="ECO:0000313" key="2">
    <source>
        <dbReference type="EMBL" id="NMH29474.1"/>
    </source>
</evidence>
<dbReference type="Proteomes" id="UP000712080">
    <property type="component" value="Unassembled WGS sequence"/>
</dbReference>
<dbReference type="AlphaFoldDB" id="A0A972JGW5"/>
<dbReference type="CDD" id="cd03801">
    <property type="entry name" value="GT4_PimA-like"/>
    <property type="match status" value="1"/>
</dbReference>
<dbReference type="Pfam" id="PF00534">
    <property type="entry name" value="Glycos_transf_1"/>
    <property type="match status" value="1"/>
</dbReference>
<dbReference type="PANTHER" id="PTHR12526:SF630">
    <property type="entry name" value="GLYCOSYLTRANSFERASE"/>
    <property type="match status" value="1"/>
</dbReference>
<dbReference type="EMBL" id="JAAMPU010000108">
    <property type="protein sequence ID" value="NMH29474.1"/>
    <property type="molecule type" value="Genomic_DNA"/>
</dbReference>
<keyword evidence="3" id="KW-1185">Reference proteome</keyword>